<accession>A0A1F8GCC0</accession>
<proteinExistence type="predicted"/>
<protein>
    <recommendedName>
        <fullName evidence="3">Serine protease</fullName>
    </recommendedName>
</protein>
<sequence>MLSRKVFSLFAIGYLLLAINCSPPPVENIYRKHGIFPGGINVPVAFLVNEWAGKAKVMGSAWLIDGGNGVLFSAKHVVDAFLNDRIELGGSECKIFLYGRVYDCVVARVPPLRDAVVLKLTSPFNSSELPKPYKIATEKVKIGDKLFIQGLHPHPKEIRDANEREGFKDTVMPIFRTFYELRAGNECVDTEIVFDSLEAKVVELGLHIKIDDQGDSPMDKLKYDANSYFRVETSRNHKFSFGGLSGGVAVRLNKDGEPEAVGIVTAERPVILDYDENGDLVSPCGMPPMVSNTMMITPIESVADETEYARRMR</sequence>
<evidence type="ECO:0000313" key="2">
    <source>
        <dbReference type="Proteomes" id="UP000178227"/>
    </source>
</evidence>
<gene>
    <name evidence="1" type="ORF">A2918_02745</name>
</gene>
<dbReference type="Proteomes" id="UP000178227">
    <property type="component" value="Unassembled WGS sequence"/>
</dbReference>
<comment type="caution">
    <text evidence="1">The sequence shown here is derived from an EMBL/GenBank/DDBJ whole genome shotgun (WGS) entry which is preliminary data.</text>
</comment>
<dbReference type="AlphaFoldDB" id="A0A1F8GCC0"/>
<reference evidence="1 2" key="1">
    <citation type="journal article" date="2016" name="Nat. Commun.">
        <title>Thousands of microbial genomes shed light on interconnected biogeochemical processes in an aquifer system.</title>
        <authorList>
            <person name="Anantharaman K."/>
            <person name="Brown C.T."/>
            <person name="Hug L.A."/>
            <person name="Sharon I."/>
            <person name="Castelle C.J."/>
            <person name="Probst A.J."/>
            <person name="Thomas B.C."/>
            <person name="Singh A."/>
            <person name="Wilkins M.J."/>
            <person name="Karaoz U."/>
            <person name="Brodie E.L."/>
            <person name="Williams K.H."/>
            <person name="Hubbard S.S."/>
            <person name="Banfield J.F."/>
        </authorList>
    </citation>
    <scope>NUCLEOTIDE SEQUENCE [LARGE SCALE GENOMIC DNA]</scope>
</reference>
<organism evidence="1 2">
    <name type="scientific">Candidatus Yanofskybacteria bacterium RIFCSPLOWO2_01_FULL_42_49</name>
    <dbReference type="NCBI Taxonomy" id="1802694"/>
    <lineage>
        <taxon>Bacteria</taxon>
        <taxon>Candidatus Yanofskyibacteriota</taxon>
    </lineage>
</organism>
<dbReference type="EMBL" id="MGKI01000006">
    <property type="protein sequence ID" value="OGN23025.1"/>
    <property type="molecule type" value="Genomic_DNA"/>
</dbReference>
<dbReference type="STRING" id="1802694.A2918_02745"/>
<evidence type="ECO:0008006" key="3">
    <source>
        <dbReference type="Google" id="ProtNLM"/>
    </source>
</evidence>
<evidence type="ECO:0000313" key="1">
    <source>
        <dbReference type="EMBL" id="OGN23025.1"/>
    </source>
</evidence>
<name>A0A1F8GCC0_9BACT</name>
<dbReference type="InterPro" id="IPR009003">
    <property type="entry name" value="Peptidase_S1_PA"/>
</dbReference>
<dbReference type="SUPFAM" id="SSF50494">
    <property type="entry name" value="Trypsin-like serine proteases"/>
    <property type="match status" value="1"/>
</dbReference>